<organism evidence="2 3">
    <name type="scientific">Vreelandella andesensis</name>
    <dbReference type="NCBI Taxonomy" id="447567"/>
    <lineage>
        <taxon>Bacteria</taxon>
        <taxon>Pseudomonadati</taxon>
        <taxon>Pseudomonadota</taxon>
        <taxon>Gammaproteobacteria</taxon>
        <taxon>Oceanospirillales</taxon>
        <taxon>Halomonadaceae</taxon>
        <taxon>Vreelandella</taxon>
    </lineage>
</organism>
<dbReference type="AlphaFoldDB" id="A0A3S0W6A9"/>
<dbReference type="PANTHER" id="PTHR34310">
    <property type="entry name" value="DUF427 DOMAIN PROTEIN (AFU_ORTHOLOGUE AFUA_3G02220)"/>
    <property type="match status" value="1"/>
</dbReference>
<proteinExistence type="predicted"/>
<feature type="domain" description="DUF427" evidence="1">
    <location>
        <begin position="16"/>
        <end position="103"/>
    </location>
</feature>
<keyword evidence="3" id="KW-1185">Reference proteome</keyword>
<gene>
    <name evidence="2" type="ORF">ELY33_12715</name>
</gene>
<dbReference type="OrthoDB" id="4565346at2"/>
<evidence type="ECO:0000313" key="2">
    <source>
        <dbReference type="EMBL" id="RUR29475.1"/>
    </source>
</evidence>
<dbReference type="Gene3D" id="2.170.150.40">
    <property type="entry name" value="Domain of unknown function (DUF427)"/>
    <property type="match status" value="1"/>
</dbReference>
<dbReference type="InterPro" id="IPR038694">
    <property type="entry name" value="DUF427_sf"/>
</dbReference>
<dbReference type="Pfam" id="PF04248">
    <property type="entry name" value="NTP_transf_9"/>
    <property type="match status" value="1"/>
</dbReference>
<dbReference type="Proteomes" id="UP000287336">
    <property type="component" value="Unassembled WGS sequence"/>
</dbReference>
<accession>A0A3S0W6A9</accession>
<evidence type="ECO:0000313" key="3">
    <source>
        <dbReference type="Proteomes" id="UP000287336"/>
    </source>
</evidence>
<protein>
    <submittedName>
        <fullName evidence="2">DUF427 domain-containing protein</fullName>
    </submittedName>
</protein>
<dbReference type="InterPro" id="IPR007361">
    <property type="entry name" value="DUF427"/>
</dbReference>
<evidence type="ECO:0000259" key="1">
    <source>
        <dbReference type="Pfam" id="PF04248"/>
    </source>
</evidence>
<dbReference type="EMBL" id="RZHG01000022">
    <property type="protein sequence ID" value="RUR29475.1"/>
    <property type="molecule type" value="Genomic_DNA"/>
</dbReference>
<dbReference type="RefSeq" id="WP_126948288.1">
    <property type="nucleotide sequence ID" value="NZ_RZHG01000022.1"/>
</dbReference>
<name>A0A3S0W6A9_9GAMM</name>
<sequence>MQNAPRIEPYSISQRVQAQADGTLIADSTNTLELRERGYPPCHYFPCEDVRMDLLNVSESSYCPFKGNTVHFSLGRIQDIAWSYEQPIEGMEAIAGRVAFYKEVSK</sequence>
<reference evidence="2 3" key="1">
    <citation type="submission" date="2018-12" db="EMBL/GenBank/DDBJ databases">
        <title>three novel Halomonas strain isolated from plants.</title>
        <authorList>
            <person name="Sun C."/>
        </authorList>
    </citation>
    <scope>NUCLEOTIDE SEQUENCE [LARGE SCALE GENOMIC DNA]</scope>
    <source>
        <strain evidence="2 3">DSM 19434</strain>
    </source>
</reference>
<dbReference type="PANTHER" id="PTHR34310:SF9">
    <property type="entry name" value="BLR5716 PROTEIN"/>
    <property type="match status" value="1"/>
</dbReference>
<comment type="caution">
    <text evidence="2">The sequence shown here is derived from an EMBL/GenBank/DDBJ whole genome shotgun (WGS) entry which is preliminary data.</text>
</comment>